<reference evidence="1 2" key="1">
    <citation type="submission" date="2019-10" db="EMBL/GenBank/DDBJ databases">
        <title>Glaciimonas soli sp. nov., a psychrophilic bacterium isolated from the forest soil of a high elevation mountain in Taiwan.</title>
        <authorList>
            <person name="Wang L.-T."/>
            <person name="Shieh W.Y."/>
        </authorList>
    </citation>
    <scope>NUCLEOTIDE SEQUENCE [LARGE SCALE GENOMIC DNA]</scope>
    <source>
        <strain evidence="1 2">GS1</strain>
    </source>
</reference>
<dbReference type="EMBL" id="WINI01000008">
    <property type="protein sequence ID" value="MQR02083.1"/>
    <property type="molecule type" value="Genomic_DNA"/>
</dbReference>
<dbReference type="Proteomes" id="UP000451565">
    <property type="component" value="Unassembled WGS sequence"/>
</dbReference>
<sequence length="138" mass="16308">MIIDSAQLEKRNHNARPDLVLRTSDRELLLEIVFTKKTEAKRLASFENRKLSAIEIDLSRNQLDTIADFERILFTDSECKRWLFNAKKAAIRSTLRAKNLEQVALQKIEYEQKRIGKETFYATKNQMLTLHIRSRRRS</sequence>
<evidence type="ECO:0000313" key="1">
    <source>
        <dbReference type="EMBL" id="MQR02083.1"/>
    </source>
</evidence>
<proteinExistence type="predicted"/>
<dbReference type="OrthoDB" id="9134102at2"/>
<gene>
    <name evidence="1" type="ORF">GEV47_15505</name>
</gene>
<comment type="caution">
    <text evidence="1">The sequence shown here is derived from an EMBL/GenBank/DDBJ whole genome shotgun (WGS) entry which is preliminary data.</text>
</comment>
<dbReference type="RefSeq" id="WP_153235711.1">
    <property type="nucleotide sequence ID" value="NZ_WINI01000008.1"/>
</dbReference>
<accession>A0A843YWL4</accession>
<organism evidence="1 2">
    <name type="scientific">Glaciimonas soli</name>
    <dbReference type="NCBI Taxonomy" id="2590999"/>
    <lineage>
        <taxon>Bacteria</taxon>
        <taxon>Pseudomonadati</taxon>
        <taxon>Pseudomonadota</taxon>
        <taxon>Betaproteobacteria</taxon>
        <taxon>Burkholderiales</taxon>
        <taxon>Oxalobacteraceae</taxon>
        <taxon>Glaciimonas</taxon>
    </lineage>
</organism>
<protein>
    <submittedName>
        <fullName evidence="1">Uncharacterized protein</fullName>
    </submittedName>
</protein>
<keyword evidence="2" id="KW-1185">Reference proteome</keyword>
<evidence type="ECO:0000313" key="2">
    <source>
        <dbReference type="Proteomes" id="UP000451565"/>
    </source>
</evidence>
<dbReference type="AlphaFoldDB" id="A0A843YWL4"/>
<name>A0A843YWL4_9BURK</name>